<dbReference type="AlphaFoldDB" id="A0A3P7RUD5"/>
<evidence type="ECO:0000313" key="1">
    <source>
        <dbReference type="EMBL" id="VDN98805.1"/>
    </source>
</evidence>
<proteinExistence type="predicted"/>
<dbReference type="OrthoDB" id="10369464at2759"/>
<keyword evidence="2" id="KW-1185">Reference proteome</keyword>
<sequence>MVENGKGNYSDNQVAAITSTTVEPNTSRAKTGIVLCLNEAICADLSASSNAVSSSYSKFGEEMSESFKTGIAKIDELIEVINGYKTDF</sequence>
<dbReference type="Proteomes" id="UP000278807">
    <property type="component" value="Unassembled WGS sequence"/>
</dbReference>
<protein>
    <submittedName>
        <fullName evidence="1">Uncharacterized protein</fullName>
    </submittedName>
</protein>
<reference evidence="1 2" key="1">
    <citation type="submission" date="2018-11" db="EMBL/GenBank/DDBJ databases">
        <authorList>
            <consortium name="Pathogen Informatics"/>
        </authorList>
    </citation>
    <scope>NUCLEOTIDE SEQUENCE [LARGE SCALE GENOMIC DNA]</scope>
</reference>
<evidence type="ECO:0000313" key="2">
    <source>
        <dbReference type="Proteomes" id="UP000278807"/>
    </source>
</evidence>
<organism evidence="1 2">
    <name type="scientific">Rodentolepis nana</name>
    <name type="common">Dwarf tapeworm</name>
    <name type="synonym">Hymenolepis nana</name>
    <dbReference type="NCBI Taxonomy" id="102285"/>
    <lineage>
        <taxon>Eukaryota</taxon>
        <taxon>Metazoa</taxon>
        <taxon>Spiralia</taxon>
        <taxon>Lophotrochozoa</taxon>
        <taxon>Platyhelminthes</taxon>
        <taxon>Cestoda</taxon>
        <taxon>Eucestoda</taxon>
        <taxon>Cyclophyllidea</taxon>
        <taxon>Hymenolepididae</taxon>
        <taxon>Rodentolepis</taxon>
    </lineage>
</organism>
<name>A0A3P7RUD5_RODNA</name>
<dbReference type="EMBL" id="UZAE01001590">
    <property type="protein sequence ID" value="VDN98805.1"/>
    <property type="molecule type" value="Genomic_DNA"/>
</dbReference>
<accession>A0A3P7RUD5</accession>
<gene>
    <name evidence="1" type="ORF">HNAJ_LOCUS2946</name>
</gene>